<evidence type="ECO:0000256" key="1">
    <source>
        <dbReference type="ARBA" id="ARBA00004613"/>
    </source>
</evidence>
<evidence type="ECO:0000256" key="5">
    <source>
        <dbReference type="SAM" id="SignalP"/>
    </source>
</evidence>
<feature type="chain" id="PRO_5034666415" evidence="5">
    <location>
        <begin position="22"/>
        <end position="185"/>
    </location>
</feature>
<gene>
    <name evidence="6" type="primary">OOSP1</name>
</gene>
<name>A0A8C8YR83_PROSS</name>
<evidence type="ECO:0000256" key="3">
    <source>
        <dbReference type="ARBA" id="ARBA00022525"/>
    </source>
</evidence>
<evidence type="ECO:0000256" key="2">
    <source>
        <dbReference type="ARBA" id="ARBA00010071"/>
    </source>
</evidence>
<keyword evidence="7" id="KW-1185">Reference proteome</keyword>
<sequence length="185" mass="21604">MKTFLELRGLFLLHCFIWTCAEDWAAIQAQCTLHWFCARIKPTIFHNYYVNPQDVYLGDDCPVTDVEPDAYYEFFYHPSECGIVTKTFEEFVLFKTKITHMPIYGDNQSEMPLSCVLRKQQPPLNEVGRRVDETGRFTQWETRLRIHAENEDMGSCFCNAILVLEGKIVFRTVLSFVSKTLPKRG</sequence>
<dbReference type="Proteomes" id="UP000694414">
    <property type="component" value="Unplaced"/>
</dbReference>
<feature type="signal peptide" evidence="5">
    <location>
        <begin position="1"/>
        <end position="21"/>
    </location>
</feature>
<organism evidence="6 7">
    <name type="scientific">Prolemur simus</name>
    <name type="common">Greater bamboo lemur</name>
    <name type="synonym">Hapalemur simus</name>
    <dbReference type="NCBI Taxonomy" id="1328070"/>
    <lineage>
        <taxon>Eukaryota</taxon>
        <taxon>Metazoa</taxon>
        <taxon>Chordata</taxon>
        <taxon>Craniata</taxon>
        <taxon>Vertebrata</taxon>
        <taxon>Euteleostomi</taxon>
        <taxon>Mammalia</taxon>
        <taxon>Eutheria</taxon>
        <taxon>Euarchontoglires</taxon>
        <taxon>Primates</taxon>
        <taxon>Strepsirrhini</taxon>
        <taxon>Lemuriformes</taxon>
        <taxon>Lemuridae</taxon>
        <taxon>Prolemur</taxon>
    </lineage>
</organism>
<protein>
    <submittedName>
        <fullName evidence="6">Oocyte secreted protein 1</fullName>
    </submittedName>
</protein>
<evidence type="ECO:0000313" key="6">
    <source>
        <dbReference type="Ensembl" id="ENSPSMP00000006463.1"/>
    </source>
</evidence>
<dbReference type="AlphaFoldDB" id="A0A8C8YR83"/>
<accession>A0A8C8YR83</accession>
<dbReference type="Ensembl" id="ENSPSMT00000007628.1">
    <property type="protein sequence ID" value="ENSPSMP00000006463.1"/>
    <property type="gene ID" value="ENSPSMG00000004869.1"/>
</dbReference>
<keyword evidence="3" id="KW-0964">Secreted</keyword>
<reference evidence="6" key="2">
    <citation type="submission" date="2025-09" db="UniProtKB">
        <authorList>
            <consortium name="Ensembl"/>
        </authorList>
    </citation>
    <scope>IDENTIFICATION</scope>
</reference>
<dbReference type="GeneTree" id="ENSGT00530000064049"/>
<keyword evidence="4 5" id="KW-0732">Signal</keyword>
<evidence type="ECO:0000256" key="4">
    <source>
        <dbReference type="ARBA" id="ARBA00022729"/>
    </source>
</evidence>
<dbReference type="InterPro" id="IPR033222">
    <property type="entry name" value="PLAC1_fam"/>
</dbReference>
<comment type="similarity">
    <text evidence="2">Belongs to the PLAC1 family.</text>
</comment>
<proteinExistence type="inferred from homology"/>
<dbReference type="PANTHER" id="PTHR14380">
    <property type="entry name" value="PLACENTA-SPECIFIC PROTEIN 1"/>
    <property type="match status" value="1"/>
</dbReference>
<comment type="subcellular location">
    <subcellularLocation>
        <location evidence="1">Secreted</location>
    </subcellularLocation>
</comment>
<evidence type="ECO:0000313" key="7">
    <source>
        <dbReference type="Proteomes" id="UP000694414"/>
    </source>
</evidence>
<dbReference type="Gene3D" id="2.60.40.3210">
    <property type="entry name" value="Zona pellucida, ZP-N domain"/>
    <property type="match status" value="1"/>
</dbReference>
<reference evidence="6" key="1">
    <citation type="submission" date="2025-08" db="UniProtKB">
        <authorList>
            <consortium name="Ensembl"/>
        </authorList>
    </citation>
    <scope>IDENTIFICATION</scope>
</reference>
<dbReference type="GO" id="GO:0005576">
    <property type="term" value="C:extracellular region"/>
    <property type="evidence" value="ECO:0007669"/>
    <property type="project" value="UniProtKB-SubCell"/>
</dbReference>
<dbReference type="PANTHER" id="PTHR14380:SF3">
    <property type="entry name" value="OOCYTE-SECRETED PROTEIN 1"/>
    <property type="match status" value="1"/>
</dbReference>